<dbReference type="SMART" id="SM00507">
    <property type="entry name" value="HNHc"/>
    <property type="match status" value="1"/>
</dbReference>
<dbReference type="GO" id="GO:0016788">
    <property type="term" value="F:hydrolase activity, acting on ester bonds"/>
    <property type="evidence" value="ECO:0007669"/>
    <property type="project" value="InterPro"/>
</dbReference>
<gene>
    <name evidence="2" type="ORF">Ray17_29</name>
</gene>
<keyword evidence="2" id="KW-0378">Hydrolase</keyword>
<dbReference type="InterPro" id="IPR010902">
    <property type="entry name" value="NUMOD4"/>
</dbReference>
<accession>A0A386K9J6</accession>
<dbReference type="InterPro" id="IPR044925">
    <property type="entry name" value="His-Me_finger_sf"/>
</dbReference>
<dbReference type="InterPro" id="IPR003615">
    <property type="entry name" value="HNH_nuc"/>
</dbReference>
<keyword evidence="3" id="KW-1185">Reference proteome</keyword>
<evidence type="ECO:0000313" key="3">
    <source>
        <dbReference type="Proteomes" id="UP000281415"/>
    </source>
</evidence>
<keyword evidence="2" id="KW-0540">Nuclease</keyword>
<feature type="domain" description="HNH nuclease" evidence="1">
    <location>
        <begin position="64"/>
        <end position="112"/>
    </location>
</feature>
<sequence>MEEQWRDIPGYEGIYEVSSFGEVRTKEGKITESIHHGLRLWKSRILKQKNSKGYKKVSLYKNKRRRDLYVHRLVAMAFLRKPRGKDLVNHIDGRTMNNRADNLEWCNHKENLIHAYETGLNKCPVKVALSDRRSGKILEFYSMGEASRFLGRNPGYISACLLRGKTEVDGYIIIKQGDQKNVREKV</sequence>
<dbReference type="Proteomes" id="UP000281415">
    <property type="component" value="Segment"/>
</dbReference>
<dbReference type="SUPFAM" id="SSF54060">
    <property type="entry name" value="His-Me finger endonucleases"/>
    <property type="match status" value="1"/>
</dbReference>
<organism evidence="2 3">
    <name type="scientific">Bacillus phage Ray17</name>
    <dbReference type="NCBI Taxonomy" id="2315627"/>
    <lineage>
        <taxon>Viruses</taxon>
        <taxon>Duplodnaviria</taxon>
        <taxon>Heunggongvirae</taxon>
        <taxon>Uroviricota</taxon>
        <taxon>Caudoviricetes</taxon>
        <taxon>Trautnerviridae</taxon>
        <taxon>Polsinellivirinae</taxon>
        <taxon>Splendidredvirus</taxon>
        <taxon>Splendidredvirus ray17</taxon>
    </lineage>
</organism>
<keyword evidence="2" id="KW-0255">Endonuclease</keyword>
<proteinExistence type="predicted"/>
<name>A0A386K9J6_9CAUD</name>
<reference evidence="3" key="1">
    <citation type="submission" date="2018-08" db="EMBL/GenBank/DDBJ databases">
        <authorList>
            <person name="Showalter R."/>
            <person name="Adat I."/>
            <person name="Raab R."/>
            <person name="Temple L."/>
        </authorList>
    </citation>
    <scope>NUCLEOTIDE SEQUENCE [LARGE SCALE GENOMIC DNA]</scope>
</reference>
<dbReference type="GO" id="GO:0004519">
    <property type="term" value="F:endonuclease activity"/>
    <property type="evidence" value="ECO:0007669"/>
    <property type="project" value="UniProtKB-KW"/>
</dbReference>
<evidence type="ECO:0000313" key="2">
    <source>
        <dbReference type="EMBL" id="AYD80930.1"/>
    </source>
</evidence>
<evidence type="ECO:0000259" key="1">
    <source>
        <dbReference type="SMART" id="SM00507"/>
    </source>
</evidence>
<dbReference type="Pfam" id="PF07463">
    <property type="entry name" value="NUMOD4"/>
    <property type="match status" value="1"/>
</dbReference>
<dbReference type="Gene3D" id="3.90.75.20">
    <property type="match status" value="1"/>
</dbReference>
<protein>
    <submittedName>
        <fullName evidence="2">HNH endonuclease</fullName>
    </submittedName>
</protein>
<dbReference type="EMBL" id="MH752385">
    <property type="protein sequence ID" value="AYD80930.1"/>
    <property type="molecule type" value="Genomic_DNA"/>
</dbReference>